<dbReference type="PATRIC" id="fig|1608994.3.peg.474"/>
<organism evidence="2 3">
    <name type="scientific">Pseudomonas weihenstephanensis</name>
    <dbReference type="NCBI Taxonomy" id="1608994"/>
    <lineage>
        <taxon>Bacteria</taxon>
        <taxon>Pseudomonadati</taxon>
        <taxon>Pseudomonadota</taxon>
        <taxon>Gammaproteobacteria</taxon>
        <taxon>Pseudomonadales</taxon>
        <taxon>Pseudomonadaceae</taxon>
        <taxon>Pseudomonas</taxon>
    </lineage>
</organism>
<evidence type="ECO:0000256" key="1">
    <source>
        <dbReference type="SAM" id="SignalP"/>
    </source>
</evidence>
<sequence>MNRLCIFLITLTLGLPFATFAHAAEAHQGDATQLQPTKVKKNRLPGNGPYVYINCVAMTPDGPLPALPFRSTYSTAAELMANRRDLSQCEKRNDAPA</sequence>
<feature type="signal peptide" evidence="1">
    <location>
        <begin position="1"/>
        <end position="23"/>
    </location>
</feature>
<reference evidence="2 3" key="1">
    <citation type="submission" date="2015-02" db="EMBL/GenBank/DDBJ databases">
        <title>Pseudomonas helleri sp. nov. and Pseudomonas weihenstephanensis sp. nov., isolated from raw cows milk.</title>
        <authorList>
            <person name="von Neubeck M."/>
            <person name="Huptas C."/>
            <person name="Wenning M."/>
            <person name="Scherer S."/>
        </authorList>
    </citation>
    <scope>NUCLEOTIDE SEQUENCE [LARGE SCALE GENOMIC DNA]</scope>
    <source>
        <strain evidence="2 3">DSM 29166</strain>
    </source>
</reference>
<name>A0A0J6L9Y1_9PSED</name>
<gene>
    <name evidence="2" type="ORF">TU86_21510</name>
</gene>
<proteinExistence type="predicted"/>
<feature type="chain" id="PRO_5005277027" description="Lipoprotein" evidence="1">
    <location>
        <begin position="24"/>
        <end position="97"/>
    </location>
</feature>
<evidence type="ECO:0008006" key="4">
    <source>
        <dbReference type="Google" id="ProtNLM"/>
    </source>
</evidence>
<evidence type="ECO:0000313" key="2">
    <source>
        <dbReference type="EMBL" id="KMN11221.1"/>
    </source>
</evidence>
<accession>A0A0J6L9Y1</accession>
<keyword evidence="1" id="KW-0732">Signal</keyword>
<dbReference type="AlphaFoldDB" id="A0A0J6L9Y1"/>
<protein>
    <recommendedName>
        <fullName evidence="4">Lipoprotein</fullName>
    </recommendedName>
</protein>
<evidence type="ECO:0000313" key="3">
    <source>
        <dbReference type="Proteomes" id="UP000036325"/>
    </source>
</evidence>
<comment type="caution">
    <text evidence="2">The sequence shown here is derived from an EMBL/GenBank/DDBJ whole genome shotgun (WGS) entry which is preliminary data.</text>
</comment>
<dbReference type="Proteomes" id="UP000036325">
    <property type="component" value="Unassembled WGS sequence"/>
</dbReference>
<dbReference type="EMBL" id="JYLF01000013">
    <property type="protein sequence ID" value="KMN11221.1"/>
    <property type="molecule type" value="Genomic_DNA"/>
</dbReference>